<dbReference type="InterPro" id="IPR043502">
    <property type="entry name" value="DNA/RNA_pol_sf"/>
</dbReference>
<dbReference type="InterPro" id="IPR000477">
    <property type="entry name" value="RT_dom"/>
</dbReference>
<dbReference type="Pfam" id="PF00078">
    <property type="entry name" value="RVT_1"/>
    <property type="match status" value="1"/>
</dbReference>
<evidence type="ECO:0000313" key="2">
    <source>
        <dbReference type="EMBL" id="KAG1294000.1"/>
    </source>
</evidence>
<comment type="caution">
    <text evidence="2">The sequence shown here is derived from an EMBL/GenBank/DDBJ whole genome shotgun (WGS) entry which is preliminary data.</text>
</comment>
<dbReference type="InterPro" id="IPR051320">
    <property type="entry name" value="Viral_Replic_Matur_Polypro"/>
</dbReference>
<dbReference type="PANTHER" id="PTHR33064">
    <property type="entry name" value="POL PROTEIN"/>
    <property type="match status" value="1"/>
</dbReference>
<dbReference type="Pfam" id="PF17919">
    <property type="entry name" value="RT_RNaseH_2"/>
    <property type="match status" value="1"/>
</dbReference>
<keyword evidence="3" id="KW-1185">Reference proteome</keyword>
<dbReference type="OrthoDB" id="2206504at2759"/>
<dbReference type="AlphaFoldDB" id="A0A9P6WVP1"/>
<accession>A0A9P6WVP1</accession>
<dbReference type="SUPFAM" id="SSF56672">
    <property type="entry name" value="DNA/RNA polymerases"/>
    <property type="match status" value="1"/>
</dbReference>
<dbReference type="FunFam" id="3.30.70.270:FF:000003">
    <property type="entry name" value="Transposon Ty3-G Gag-Pol polyprotein"/>
    <property type="match status" value="1"/>
</dbReference>
<gene>
    <name evidence="2" type="ORF">G6F64_013484</name>
</gene>
<sequence>MMNSVLAEYIDKFVMVYLDDILIFTNGNEEQHKQHVRMVLKKLDEAKLIVNKNKCLFNRKELTFLGYNISANGILPAPQKIEAIKSWPIPVNVQQVRQFMGLAQHYRKFIKGFAGIAAPLTDLTKGTGPKRRAIQWTDECQKSFDLIKEKLSSAPVLINPDMNKPFRIECDASDFAVGAVLLQEESKGVWKPLAFESKKLSQAERNYPPQERELLIIKFSPIIFL</sequence>
<dbReference type="Gene3D" id="3.30.70.270">
    <property type="match status" value="2"/>
</dbReference>
<dbReference type="PROSITE" id="PS50878">
    <property type="entry name" value="RT_POL"/>
    <property type="match status" value="1"/>
</dbReference>
<dbReference type="Gene3D" id="3.10.20.370">
    <property type="match status" value="1"/>
</dbReference>
<dbReference type="InterPro" id="IPR043128">
    <property type="entry name" value="Rev_trsase/Diguanyl_cyclase"/>
</dbReference>
<dbReference type="Proteomes" id="UP000716291">
    <property type="component" value="Unassembled WGS sequence"/>
</dbReference>
<dbReference type="FunFam" id="3.30.70.270:FF:000020">
    <property type="entry name" value="Transposon Tf2-6 polyprotein-like Protein"/>
    <property type="match status" value="1"/>
</dbReference>
<name>A0A9P6WVP1_RHIOR</name>
<protein>
    <recommendedName>
        <fullName evidence="1">Reverse transcriptase domain-containing protein</fullName>
    </recommendedName>
</protein>
<dbReference type="EMBL" id="JAANQT010005614">
    <property type="protein sequence ID" value="KAG1294000.1"/>
    <property type="molecule type" value="Genomic_DNA"/>
</dbReference>
<proteinExistence type="predicted"/>
<feature type="domain" description="Reverse transcriptase" evidence="1">
    <location>
        <begin position="1"/>
        <end position="69"/>
    </location>
</feature>
<evidence type="ECO:0000259" key="1">
    <source>
        <dbReference type="PROSITE" id="PS50878"/>
    </source>
</evidence>
<reference evidence="2" key="1">
    <citation type="journal article" date="2020" name="Microb. Genom.">
        <title>Genetic diversity of clinical and environmental Mucorales isolates obtained from an investigation of mucormycosis cases among solid organ transplant recipients.</title>
        <authorList>
            <person name="Nguyen M.H."/>
            <person name="Kaul D."/>
            <person name="Muto C."/>
            <person name="Cheng S.J."/>
            <person name="Richter R.A."/>
            <person name="Bruno V.M."/>
            <person name="Liu G."/>
            <person name="Beyhan S."/>
            <person name="Sundermann A.J."/>
            <person name="Mounaud S."/>
            <person name="Pasculle A.W."/>
            <person name="Nierman W.C."/>
            <person name="Driscoll E."/>
            <person name="Cumbie R."/>
            <person name="Clancy C.J."/>
            <person name="Dupont C.L."/>
        </authorList>
    </citation>
    <scope>NUCLEOTIDE SEQUENCE</scope>
    <source>
        <strain evidence="2">GL11</strain>
    </source>
</reference>
<organism evidence="2 3">
    <name type="scientific">Rhizopus oryzae</name>
    <name type="common">Mucormycosis agent</name>
    <name type="synonym">Rhizopus arrhizus var. delemar</name>
    <dbReference type="NCBI Taxonomy" id="64495"/>
    <lineage>
        <taxon>Eukaryota</taxon>
        <taxon>Fungi</taxon>
        <taxon>Fungi incertae sedis</taxon>
        <taxon>Mucoromycota</taxon>
        <taxon>Mucoromycotina</taxon>
        <taxon>Mucoromycetes</taxon>
        <taxon>Mucorales</taxon>
        <taxon>Mucorineae</taxon>
        <taxon>Rhizopodaceae</taxon>
        <taxon>Rhizopus</taxon>
    </lineage>
</organism>
<dbReference type="PANTHER" id="PTHR33064:SF37">
    <property type="entry name" value="RIBONUCLEASE H"/>
    <property type="match status" value="1"/>
</dbReference>
<dbReference type="InterPro" id="IPR041577">
    <property type="entry name" value="RT_RNaseH_2"/>
</dbReference>
<evidence type="ECO:0000313" key="3">
    <source>
        <dbReference type="Proteomes" id="UP000716291"/>
    </source>
</evidence>